<dbReference type="GO" id="GO:0005886">
    <property type="term" value="C:plasma membrane"/>
    <property type="evidence" value="ECO:0007669"/>
    <property type="project" value="TreeGrafter"/>
</dbReference>
<evidence type="ECO:0000259" key="5">
    <source>
        <dbReference type="Pfam" id="PF00501"/>
    </source>
</evidence>
<dbReference type="InterPro" id="IPR025110">
    <property type="entry name" value="AMP-bd_C"/>
</dbReference>
<evidence type="ECO:0000256" key="2">
    <source>
        <dbReference type="ARBA" id="ARBA00022598"/>
    </source>
</evidence>
<dbReference type="InterPro" id="IPR000873">
    <property type="entry name" value="AMP-dep_synth/lig_dom"/>
</dbReference>
<dbReference type="GO" id="GO:0004467">
    <property type="term" value="F:long-chain fatty acid-CoA ligase activity"/>
    <property type="evidence" value="ECO:0007669"/>
    <property type="project" value="TreeGrafter"/>
</dbReference>
<feature type="domain" description="AMP-dependent synthetase/ligase" evidence="5">
    <location>
        <begin position="48"/>
        <end position="368"/>
    </location>
</feature>
<keyword evidence="4" id="KW-0067">ATP-binding</keyword>
<sequence length="610" mass="68220">MRHSDVITLPKILSRVPALLSNLPSMIKGSKMSKITDTRTPVGLAKGFQQAVRSNPGGVALVYEDRQWTYRELNAWANRIAHHFASKGLRKGDTVAISIENRPELVATILGCAKLGLCSAMLNTSQRGKVLVHSFNLVQPSAAVIGEELVPAIEEVRGELTLDADRFYFLADQDTSRNAGKAPKGYINLANVIQKASADDPDTIDQICLKDPLFYIYTSGTTGLPKAVVFNNGRWWKAYGGFGLAAVRLNQHDRLYCTLPFYHATGMVVCWSSVISASAGLVLARRFSASRFWDDIRQHDCTAFGYVGELCRYLHEAPPKENDRTNKVRVIVGNGLRPSIWTPFRERFGIDRVVEFYASSEGNVAFTNVFGFDNTVGFSPVSYAIVKYDKDQDAPIRNARGFMTRAAKGEAGLMLGEISDKTPFDGYTDKDKTEKSIFRNVFKKGDAWFNTGDLMRDIGFRHAQFVDRLGDTFRWKGENVSTTEVEQIVDQCDGVLESVVYGVEIPGTNGRAGMAQVRLAAPHAEYDFARLSDQLRRDLPPYAIPVFLRINEQAMETTGTFKHQKNKLKEQRYDLAQQDNPVYVMLPGERHYQRLTESVQAAIDAGEYRF</sequence>
<dbReference type="GO" id="GO:0005524">
    <property type="term" value="F:ATP binding"/>
    <property type="evidence" value="ECO:0007669"/>
    <property type="project" value="UniProtKB-KW"/>
</dbReference>
<dbReference type="InterPro" id="IPR020845">
    <property type="entry name" value="AMP-binding_CS"/>
</dbReference>
<dbReference type="PANTHER" id="PTHR43107">
    <property type="entry name" value="LONG-CHAIN FATTY ACID TRANSPORT PROTEIN"/>
    <property type="match status" value="1"/>
</dbReference>
<dbReference type="GO" id="GO:0044539">
    <property type="term" value="P:long-chain fatty acid import into cell"/>
    <property type="evidence" value="ECO:0007669"/>
    <property type="project" value="TreeGrafter"/>
</dbReference>
<name>A0A0B4XJ87_9GAMM</name>
<keyword evidence="8" id="KW-1185">Reference proteome</keyword>
<keyword evidence="2" id="KW-0436">Ligase</keyword>
<accession>A0A0B4XJ87</accession>
<dbReference type="Pfam" id="PF00501">
    <property type="entry name" value="AMP-binding"/>
    <property type="match status" value="1"/>
</dbReference>
<dbReference type="PANTHER" id="PTHR43107:SF15">
    <property type="entry name" value="FATTY ACID TRANSPORT PROTEIN 3, ISOFORM A"/>
    <property type="match status" value="1"/>
</dbReference>
<keyword evidence="3" id="KW-0547">Nucleotide-binding</keyword>
<feature type="domain" description="AMP-binding enzyme C-terminal" evidence="6">
    <location>
        <begin position="484"/>
        <end position="562"/>
    </location>
</feature>
<dbReference type="Pfam" id="PF13193">
    <property type="entry name" value="AMP-binding_C"/>
    <property type="match status" value="1"/>
</dbReference>
<evidence type="ECO:0000313" key="7">
    <source>
        <dbReference type="EMBL" id="AJD47111.1"/>
    </source>
</evidence>
<evidence type="ECO:0000259" key="6">
    <source>
        <dbReference type="Pfam" id="PF13193"/>
    </source>
</evidence>
<dbReference type="RefSeq" id="WP_008740432.1">
    <property type="nucleotide sequence ID" value="NZ_CP004387.1"/>
</dbReference>
<reference evidence="7 8" key="1">
    <citation type="journal article" date="2012" name="J. Bacteriol.">
        <title>Genome sequence of an alkane-degrading bacterium, Alcanivorax pacificus type strain W11-5, isolated from deep sea sediment.</title>
        <authorList>
            <person name="Lai Q."/>
            <person name="Shao Z."/>
        </authorList>
    </citation>
    <scope>NUCLEOTIDE SEQUENCE [LARGE SCALE GENOMIC DNA]</scope>
    <source>
        <strain evidence="7 8">W11-5</strain>
    </source>
</reference>
<dbReference type="HOGENOM" id="CLU_000022_46_2_6"/>
<dbReference type="InterPro" id="IPR042099">
    <property type="entry name" value="ANL_N_sf"/>
</dbReference>
<dbReference type="KEGG" id="apac:S7S_03445"/>
<organism evidence="7 8">
    <name type="scientific">Isoalcanivorax pacificus W11-5</name>
    <dbReference type="NCBI Taxonomy" id="391936"/>
    <lineage>
        <taxon>Bacteria</taxon>
        <taxon>Pseudomonadati</taxon>
        <taxon>Pseudomonadota</taxon>
        <taxon>Gammaproteobacteria</taxon>
        <taxon>Oceanospirillales</taxon>
        <taxon>Alcanivoracaceae</taxon>
        <taxon>Isoalcanivorax</taxon>
    </lineage>
</organism>
<dbReference type="PROSITE" id="PS00455">
    <property type="entry name" value="AMP_BINDING"/>
    <property type="match status" value="1"/>
</dbReference>
<dbReference type="Gene3D" id="3.40.50.12780">
    <property type="entry name" value="N-terminal domain of ligase-like"/>
    <property type="match status" value="1"/>
</dbReference>
<dbReference type="GO" id="GO:0005324">
    <property type="term" value="F:long-chain fatty acid transmembrane transporter activity"/>
    <property type="evidence" value="ECO:0007669"/>
    <property type="project" value="TreeGrafter"/>
</dbReference>
<dbReference type="FunFam" id="3.30.300.30:FF:000002">
    <property type="entry name" value="Long-chain fatty acid transport protein 1"/>
    <property type="match status" value="1"/>
</dbReference>
<gene>
    <name evidence="7" type="ORF">S7S_03445</name>
</gene>
<proteinExistence type="inferred from homology"/>
<dbReference type="Gene3D" id="3.30.300.30">
    <property type="match status" value="1"/>
</dbReference>
<dbReference type="SUPFAM" id="SSF56801">
    <property type="entry name" value="Acetyl-CoA synthetase-like"/>
    <property type="match status" value="1"/>
</dbReference>
<dbReference type="STRING" id="391936.S7S_03445"/>
<evidence type="ECO:0000313" key="8">
    <source>
        <dbReference type="Proteomes" id="UP000006764"/>
    </source>
</evidence>
<comment type="similarity">
    <text evidence="1">Belongs to the ATP-dependent AMP-binding enzyme family.</text>
</comment>
<dbReference type="EMBL" id="CP004387">
    <property type="protein sequence ID" value="AJD47111.1"/>
    <property type="molecule type" value="Genomic_DNA"/>
</dbReference>
<dbReference type="NCBIfam" id="NF006134">
    <property type="entry name" value="PRK08279.1"/>
    <property type="match status" value="1"/>
</dbReference>
<evidence type="ECO:0000256" key="3">
    <source>
        <dbReference type="ARBA" id="ARBA00022741"/>
    </source>
</evidence>
<evidence type="ECO:0000256" key="1">
    <source>
        <dbReference type="ARBA" id="ARBA00006432"/>
    </source>
</evidence>
<dbReference type="AlphaFoldDB" id="A0A0B4XJ87"/>
<protein>
    <submittedName>
        <fullName evidence="7">Long-chain-acyl-CoA synthetase</fullName>
    </submittedName>
</protein>
<dbReference type="Proteomes" id="UP000006764">
    <property type="component" value="Chromosome"/>
</dbReference>
<evidence type="ECO:0000256" key="4">
    <source>
        <dbReference type="ARBA" id="ARBA00022840"/>
    </source>
</evidence>
<dbReference type="OrthoDB" id="9803968at2"/>
<dbReference type="InterPro" id="IPR045851">
    <property type="entry name" value="AMP-bd_C_sf"/>
</dbReference>